<dbReference type="Gene3D" id="3.40.1620.10">
    <property type="entry name" value="YefM-like domain"/>
    <property type="match status" value="1"/>
</dbReference>
<dbReference type="InterPro" id="IPR036165">
    <property type="entry name" value="YefM-like_sf"/>
</dbReference>
<comment type="function">
    <text evidence="2">Antitoxin component of a type II toxin-antitoxin (TA) system.</text>
</comment>
<dbReference type="OrthoDB" id="9800503at2"/>
<dbReference type="RefSeq" id="WP_094408195.1">
    <property type="nucleotide sequence ID" value="NZ_BMJZ01000006.1"/>
</dbReference>
<dbReference type="Proteomes" id="UP000216361">
    <property type="component" value="Unassembled WGS sequence"/>
</dbReference>
<dbReference type="SUPFAM" id="SSF143120">
    <property type="entry name" value="YefM-like"/>
    <property type="match status" value="1"/>
</dbReference>
<comment type="caution">
    <text evidence="3">The sequence shown here is derived from an EMBL/GenBank/DDBJ whole genome shotgun (WGS) entry which is preliminary data.</text>
</comment>
<dbReference type="NCBIfam" id="TIGR01552">
    <property type="entry name" value="phd_fam"/>
    <property type="match status" value="1"/>
</dbReference>
<comment type="similarity">
    <text evidence="1 2">Belongs to the phD/YefM antitoxin family.</text>
</comment>
<organism evidence="3 4">
    <name type="scientific">Elstera cyanobacteriorum</name>
    <dbReference type="NCBI Taxonomy" id="2022747"/>
    <lineage>
        <taxon>Bacteria</taxon>
        <taxon>Pseudomonadati</taxon>
        <taxon>Pseudomonadota</taxon>
        <taxon>Alphaproteobacteria</taxon>
        <taxon>Rhodospirillales</taxon>
        <taxon>Rhodospirillaceae</taxon>
        <taxon>Elstera</taxon>
    </lineage>
</organism>
<dbReference type="Pfam" id="PF02604">
    <property type="entry name" value="PhdYeFM_antitox"/>
    <property type="match status" value="1"/>
</dbReference>
<sequence length="77" mass="8276">MPQVTVHTAKTQLSRLIEAALNGEEVIIARGSTPVVRLVPVIPQRFKFGVLSADLGPGPDFLEPMAPDELAEWEGPA</sequence>
<dbReference type="EMBL" id="NOXS01000030">
    <property type="protein sequence ID" value="OYQ19776.1"/>
    <property type="molecule type" value="Genomic_DNA"/>
</dbReference>
<evidence type="ECO:0000256" key="2">
    <source>
        <dbReference type="RuleBase" id="RU362080"/>
    </source>
</evidence>
<keyword evidence="4" id="KW-1185">Reference proteome</keyword>
<name>A0A255XS07_9PROT</name>
<dbReference type="AlphaFoldDB" id="A0A255XS07"/>
<evidence type="ECO:0000256" key="1">
    <source>
        <dbReference type="ARBA" id="ARBA00009981"/>
    </source>
</evidence>
<accession>A0A255XS07</accession>
<evidence type="ECO:0000313" key="4">
    <source>
        <dbReference type="Proteomes" id="UP000216361"/>
    </source>
</evidence>
<proteinExistence type="inferred from homology"/>
<dbReference type="InterPro" id="IPR006442">
    <property type="entry name" value="Antitoxin_Phd/YefM"/>
</dbReference>
<reference evidence="3 4" key="1">
    <citation type="submission" date="2017-07" db="EMBL/GenBank/DDBJ databases">
        <title>Elstera cyanobacteriorum sp. nov., a novel bacterium isolated from cyanobacterial aggregates in a eutrophic lake.</title>
        <authorList>
            <person name="Cai H."/>
        </authorList>
    </citation>
    <scope>NUCLEOTIDE SEQUENCE [LARGE SCALE GENOMIC DNA]</scope>
    <source>
        <strain evidence="3 4">TH019</strain>
    </source>
</reference>
<evidence type="ECO:0000313" key="3">
    <source>
        <dbReference type="EMBL" id="OYQ19776.1"/>
    </source>
</evidence>
<gene>
    <name evidence="3" type="ORF">CHR90_06550</name>
</gene>
<protein>
    <recommendedName>
        <fullName evidence="2">Antitoxin</fullName>
    </recommendedName>
</protein>